<evidence type="ECO:0000313" key="1">
    <source>
        <dbReference type="EMBL" id="POM76504.1"/>
    </source>
</evidence>
<proteinExistence type="predicted"/>
<comment type="caution">
    <text evidence="1">The sequence shown here is derived from an EMBL/GenBank/DDBJ whole genome shotgun (WGS) entry which is preliminary data.</text>
</comment>
<gene>
    <name evidence="1" type="ORF">PHPALM_6251</name>
</gene>
<keyword evidence="2" id="KW-1185">Reference proteome</keyword>
<reference evidence="1 2" key="1">
    <citation type="journal article" date="2017" name="Genome Biol. Evol.">
        <title>Phytophthora megakarya and P. palmivora, closely related causal agents of cacao black pod rot, underwent increases in genome sizes and gene numbers by different mechanisms.</title>
        <authorList>
            <person name="Ali S.S."/>
            <person name="Shao J."/>
            <person name="Lary D.J."/>
            <person name="Kronmiller B."/>
            <person name="Shen D."/>
            <person name="Strem M.D."/>
            <person name="Amoako-Attah I."/>
            <person name="Akrofi A.Y."/>
            <person name="Begoude B.A."/>
            <person name="Ten Hoopen G.M."/>
            <person name="Coulibaly K."/>
            <person name="Kebe B.I."/>
            <person name="Melnick R.L."/>
            <person name="Guiltinan M.J."/>
            <person name="Tyler B.M."/>
            <person name="Meinhardt L.W."/>
            <person name="Bailey B.A."/>
        </authorList>
    </citation>
    <scope>NUCLEOTIDE SEQUENCE [LARGE SCALE GENOMIC DNA]</scope>
    <source>
        <strain evidence="2">sbr112.9</strain>
    </source>
</reference>
<dbReference type="AlphaFoldDB" id="A0A2P4YFD7"/>
<accession>A0A2P4YFD7</accession>
<evidence type="ECO:0000313" key="2">
    <source>
        <dbReference type="Proteomes" id="UP000237271"/>
    </source>
</evidence>
<dbReference type="OrthoDB" id="128735at2759"/>
<dbReference type="EMBL" id="NCKW01003430">
    <property type="protein sequence ID" value="POM76504.1"/>
    <property type="molecule type" value="Genomic_DNA"/>
</dbReference>
<organism evidence="1 2">
    <name type="scientific">Phytophthora palmivora</name>
    <dbReference type="NCBI Taxonomy" id="4796"/>
    <lineage>
        <taxon>Eukaryota</taxon>
        <taxon>Sar</taxon>
        <taxon>Stramenopiles</taxon>
        <taxon>Oomycota</taxon>
        <taxon>Peronosporomycetes</taxon>
        <taxon>Peronosporales</taxon>
        <taxon>Peronosporaceae</taxon>
        <taxon>Phytophthora</taxon>
    </lineage>
</organism>
<name>A0A2P4YFD7_9STRA</name>
<sequence>MRTGFRGRGDGWRCRRTISQRIHSECAKICVARIPEENAIVIDLSAAFGCPESAGSYSILGESVAFIHDSSTGHAHATRFYNYHWVDDHVNVGPDVGLQ</sequence>
<dbReference type="Proteomes" id="UP000237271">
    <property type="component" value="Unassembled WGS sequence"/>
</dbReference>
<protein>
    <submittedName>
        <fullName evidence="1">Secreted protein</fullName>
    </submittedName>
</protein>